<dbReference type="InterPro" id="IPR025409">
    <property type="entry name" value="DUF4303"/>
</dbReference>
<evidence type="ECO:0000313" key="1">
    <source>
        <dbReference type="EMBL" id="RGE44734.1"/>
    </source>
</evidence>
<proteinExistence type="predicted"/>
<dbReference type="InterPro" id="IPR011989">
    <property type="entry name" value="ARM-like"/>
</dbReference>
<reference evidence="1 2" key="1">
    <citation type="submission" date="2018-08" db="EMBL/GenBank/DDBJ databases">
        <title>Comamonas testosteroni strain SWCO2.</title>
        <authorList>
            <person name="Jiang N."/>
            <person name="Zhang X.Z."/>
        </authorList>
    </citation>
    <scope>NUCLEOTIDE SEQUENCE [LARGE SCALE GENOMIC DNA]</scope>
    <source>
        <strain evidence="1 2">SWCO2</strain>
    </source>
</reference>
<name>A0A373FKQ0_COMTE</name>
<sequence length="500" mass="55472">MPAISPPPLDWKQFEQTLFDIYWQNAQAFFAAHTDPTIYALALSGLYREQDGPIYLPTLAANSEQAYAHQVAEYDDSNPQFAAFALDKGQLHSLRWNPPDWEWEELDSANNAEGFEQAGEALIAEANRSTAAHWLRTEARLLKVLISLCKALTKACKSSPWAQQLSPQFAVLICLADAEDAEELARLSLGDKVFKTLFPSHDKDVQRRAFIAALPQAQQLQYHLACLAGTGIEELGLSAEDASLLGEEAEAALFAMDHAQVAHALLPLLEHPGKQWKTAMMLAQLAYNNEGILQALRHHVQQPLKDRSEESGRNWCASALGALGDQHWLQEQYQHHAMPAERAATGIAYPYRAWNSKPGTTALPLNYAPLEQILSLGDEALTQAIEEELEPGSGYCSPRPDDIGEALRGLQSTHVLVRMHAAWILGERSLGAEAGKRILPALAQALRHDTDGDVRYQAMLGLQDWKKASSKHLSDIQYAAEHDASDDVRELAQEWLDEFH</sequence>
<dbReference type="Proteomes" id="UP000261948">
    <property type="component" value="Unassembled WGS sequence"/>
</dbReference>
<gene>
    <name evidence="1" type="ORF">DZC30_12740</name>
</gene>
<accession>A0A373FKQ0</accession>
<dbReference type="OrthoDB" id="5186094at2"/>
<dbReference type="Gene3D" id="1.25.10.10">
    <property type="entry name" value="Leucine-rich Repeat Variant"/>
    <property type="match status" value="1"/>
</dbReference>
<evidence type="ECO:0000313" key="2">
    <source>
        <dbReference type="Proteomes" id="UP000261948"/>
    </source>
</evidence>
<keyword evidence="2" id="KW-1185">Reference proteome</keyword>
<dbReference type="EMBL" id="QURR01000014">
    <property type="protein sequence ID" value="RGE44734.1"/>
    <property type="molecule type" value="Genomic_DNA"/>
</dbReference>
<protein>
    <submittedName>
        <fullName evidence="1">DUF4303 domain-containing protein</fullName>
    </submittedName>
</protein>
<dbReference type="AlphaFoldDB" id="A0A373FKQ0"/>
<dbReference type="InterPro" id="IPR016024">
    <property type="entry name" value="ARM-type_fold"/>
</dbReference>
<dbReference type="SUPFAM" id="SSF48371">
    <property type="entry name" value="ARM repeat"/>
    <property type="match status" value="2"/>
</dbReference>
<dbReference type="Pfam" id="PF14136">
    <property type="entry name" value="DUF4303"/>
    <property type="match status" value="1"/>
</dbReference>
<organism evidence="1 2">
    <name type="scientific">Comamonas testosteroni</name>
    <name type="common">Pseudomonas testosteroni</name>
    <dbReference type="NCBI Taxonomy" id="285"/>
    <lineage>
        <taxon>Bacteria</taxon>
        <taxon>Pseudomonadati</taxon>
        <taxon>Pseudomonadota</taxon>
        <taxon>Betaproteobacteria</taxon>
        <taxon>Burkholderiales</taxon>
        <taxon>Comamonadaceae</taxon>
        <taxon>Comamonas</taxon>
    </lineage>
</organism>
<comment type="caution">
    <text evidence="1">The sequence shown here is derived from an EMBL/GenBank/DDBJ whole genome shotgun (WGS) entry which is preliminary data.</text>
</comment>